<dbReference type="GO" id="GO:0140021">
    <property type="term" value="P:mitochondrial ADP transmembrane transport"/>
    <property type="evidence" value="ECO:0007669"/>
    <property type="project" value="InterPro"/>
</dbReference>
<dbReference type="Proteomes" id="UP000299084">
    <property type="component" value="Unassembled WGS sequence"/>
</dbReference>
<comment type="catalytic activity">
    <reaction evidence="9">
        <text>H(+)(in) = H(+)(out)</text>
        <dbReference type="Rhea" id="RHEA:34979"/>
        <dbReference type="ChEBI" id="CHEBI:15378"/>
    </reaction>
</comment>
<keyword evidence="14" id="KW-1185">Reference proteome</keyword>
<gene>
    <name evidence="13" type="ORF">Cadr_000030121</name>
</gene>
<dbReference type="PRINTS" id="PR00926">
    <property type="entry name" value="MITOCARRIER"/>
</dbReference>
<comment type="similarity">
    <text evidence="2 11">Belongs to the mitochondrial carrier (TC 2.A.29) family.</text>
</comment>
<dbReference type="PROSITE" id="PS50920">
    <property type="entry name" value="SOLCAR"/>
    <property type="match status" value="1"/>
</dbReference>
<dbReference type="InterPro" id="IPR018108">
    <property type="entry name" value="MCP_transmembrane"/>
</dbReference>
<keyword evidence="3 11" id="KW-0813">Transport</keyword>
<evidence type="ECO:0000256" key="12">
    <source>
        <dbReference type="RuleBase" id="RU368008"/>
    </source>
</evidence>
<dbReference type="GO" id="GO:0005471">
    <property type="term" value="F:ATP:ADP antiporter activity"/>
    <property type="evidence" value="ECO:0007669"/>
    <property type="project" value="UniProtKB-UniRule"/>
</dbReference>
<dbReference type="Gene3D" id="1.50.40.10">
    <property type="entry name" value="Mitochondrial carrier domain"/>
    <property type="match status" value="1"/>
</dbReference>
<name>A0A5N4C054_CAMDR</name>
<feature type="repeat" description="Solcar" evidence="10">
    <location>
        <begin position="50"/>
        <end position="139"/>
    </location>
</feature>
<evidence type="ECO:0000256" key="5">
    <source>
        <dbReference type="ARBA" id="ARBA00022692"/>
    </source>
</evidence>
<comment type="subunit">
    <text evidence="12">Monomer.</text>
</comment>
<evidence type="ECO:0000256" key="4">
    <source>
        <dbReference type="ARBA" id="ARBA00022449"/>
    </source>
</evidence>
<proteinExistence type="inferred from homology"/>
<keyword evidence="4" id="KW-0050">Antiport</keyword>
<evidence type="ECO:0000256" key="2">
    <source>
        <dbReference type="ARBA" id="ARBA00006375"/>
    </source>
</evidence>
<evidence type="ECO:0000256" key="8">
    <source>
        <dbReference type="ARBA" id="ARBA00023136"/>
    </source>
</evidence>
<dbReference type="SUPFAM" id="SSF103506">
    <property type="entry name" value="Mitochondrial carrier"/>
    <property type="match status" value="1"/>
</dbReference>
<protein>
    <recommendedName>
        <fullName evidence="12">ADP/ATP translocase</fullName>
    </recommendedName>
    <alternativeName>
        <fullName evidence="12">ADP,ATP carrier protein</fullName>
    </alternativeName>
</protein>
<dbReference type="GO" id="GO:0005743">
    <property type="term" value="C:mitochondrial inner membrane"/>
    <property type="evidence" value="ECO:0007669"/>
    <property type="project" value="UniProtKB-SubCell"/>
</dbReference>
<keyword evidence="5 10" id="KW-0812">Transmembrane</keyword>
<dbReference type="AlphaFoldDB" id="A0A5N4C054"/>
<evidence type="ECO:0000256" key="6">
    <source>
        <dbReference type="ARBA" id="ARBA00022737"/>
    </source>
</evidence>
<comment type="subcellular location">
    <subcellularLocation>
        <location evidence="1 12">Membrane</location>
        <topology evidence="1 12">Multi-pass membrane protein</topology>
    </subcellularLocation>
</comment>
<comment type="caution">
    <text evidence="12">Lacks conserved residue(s) required for the propagation of feature annotation.</text>
</comment>
<dbReference type="PANTHER" id="PTHR45635">
    <property type="entry name" value="ADP,ATP CARRIER PROTEIN 1-RELATED-RELATED"/>
    <property type="match status" value="1"/>
</dbReference>
<dbReference type="InterPro" id="IPR002067">
    <property type="entry name" value="MCP"/>
</dbReference>
<keyword evidence="8 10" id="KW-0472">Membrane</keyword>
<keyword evidence="6" id="KW-0677">Repeat</keyword>
<feature type="transmembrane region" description="Helical" evidence="12">
    <location>
        <begin position="53"/>
        <end position="73"/>
    </location>
</feature>
<dbReference type="Pfam" id="PF00153">
    <property type="entry name" value="Mito_carr"/>
    <property type="match status" value="1"/>
</dbReference>
<dbReference type="GO" id="GO:1990544">
    <property type="term" value="P:mitochondrial ATP transmembrane transport"/>
    <property type="evidence" value="ECO:0007669"/>
    <property type="project" value="InterPro"/>
</dbReference>
<sequence>MTYQATSFAKDFLARGSTPAISKTALALIEQVKLLLQDTAKGVLPNPKNTHIVVSWVIAQVVTAVAGVVFYPFNTVGWPMVMQSGHEGADIMYRGTLGCWWKIFRNEGGKAFFKGIWSNVLCGKGSAFVLILYDKLKVIWMPPHQHRTNRTRWST</sequence>
<evidence type="ECO:0000256" key="11">
    <source>
        <dbReference type="RuleBase" id="RU000488"/>
    </source>
</evidence>
<comment type="function">
    <text evidence="12">Catalyzes the exchange of ADP and ATP across the membrane.</text>
</comment>
<dbReference type="PANTHER" id="PTHR45635:SF13">
    <property type="entry name" value="ADP_ATP TRANSLOCASE 3"/>
    <property type="match status" value="1"/>
</dbReference>
<dbReference type="EMBL" id="JWIN03000051">
    <property type="protein sequence ID" value="KAB1252242.1"/>
    <property type="molecule type" value="Genomic_DNA"/>
</dbReference>
<evidence type="ECO:0000313" key="14">
    <source>
        <dbReference type="Proteomes" id="UP000299084"/>
    </source>
</evidence>
<accession>A0A5N4C054</accession>
<reference evidence="13 14" key="1">
    <citation type="journal article" date="2019" name="Mol. Ecol. Resour.">
        <title>Improving Illumina assemblies with Hi-C and long reads: an example with the North African dromedary.</title>
        <authorList>
            <person name="Elbers J.P."/>
            <person name="Rogers M.F."/>
            <person name="Perelman P.L."/>
            <person name="Proskuryakova A.A."/>
            <person name="Serdyukova N.A."/>
            <person name="Johnson W.E."/>
            <person name="Horin P."/>
            <person name="Corander J."/>
            <person name="Murphy D."/>
            <person name="Burger P.A."/>
        </authorList>
    </citation>
    <scope>NUCLEOTIDE SEQUENCE [LARGE SCALE GENOMIC DNA]</scope>
    <source>
        <strain evidence="13">Drom800</strain>
        <tissue evidence="13">Blood</tissue>
    </source>
</reference>
<comment type="caution">
    <text evidence="13">The sequence shown here is derived from an EMBL/GenBank/DDBJ whole genome shotgun (WGS) entry which is preliminary data.</text>
</comment>
<evidence type="ECO:0000256" key="1">
    <source>
        <dbReference type="ARBA" id="ARBA00004141"/>
    </source>
</evidence>
<keyword evidence="7 12" id="KW-1133">Transmembrane helix</keyword>
<evidence type="ECO:0000256" key="9">
    <source>
        <dbReference type="ARBA" id="ARBA00024169"/>
    </source>
</evidence>
<dbReference type="GO" id="GO:1901029">
    <property type="term" value="P:negative regulation of mitochondrial outer membrane permeabilization involved in apoptotic signaling pathway"/>
    <property type="evidence" value="ECO:0007669"/>
    <property type="project" value="TreeGrafter"/>
</dbReference>
<organism evidence="13 14">
    <name type="scientific">Camelus dromedarius</name>
    <name type="common">Dromedary</name>
    <name type="synonym">Arabian camel</name>
    <dbReference type="NCBI Taxonomy" id="9838"/>
    <lineage>
        <taxon>Eukaryota</taxon>
        <taxon>Metazoa</taxon>
        <taxon>Chordata</taxon>
        <taxon>Craniata</taxon>
        <taxon>Vertebrata</taxon>
        <taxon>Euteleostomi</taxon>
        <taxon>Mammalia</taxon>
        <taxon>Eutheria</taxon>
        <taxon>Laurasiatheria</taxon>
        <taxon>Artiodactyla</taxon>
        <taxon>Tylopoda</taxon>
        <taxon>Camelidae</taxon>
        <taxon>Camelus</taxon>
    </lineage>
</organism>
<evidence type="ECO:0000256" key="3">
    <source>
        <dbReference type="ARBA" id="ARBA00022448"/>
    </source>
</evidence>
<dbReference type="InterPro" id="IPR023395">
    <property type="entry name" value="MCP_dom_sf"/>
</dbReference>
<evidence type="ECO:0000256" key="10">
    <source>
        <dbReference type="PROSITE-ProRule" id="PRU00282"/>
    </source>
</evidence>
<dbReference type="InterPro" id="IPR002113">
    <property type="entry name" value="ADT_euk_type"/>
</dbReference>
<evidence type="ECO:0000313" key="13">
    <source>
        <dbReference type="EMBL" id="KAB1252242.1"/>
    </source>
</evidence>
<evidence type="ECO:0000256" key="7">
    <source>
        <dbReference type="ARBA" id="ARBA00022989"/>
    </source>
</evidence>